<evidence type="ECO:0000313" key="4">
    <source>
        <dbReference type="EMBL" id="MEP1057401.1"/>
    </source>
</evidence>
<reference evidence="4 5" key="1">
    <citation type="submission" date="2022-04" db="EMBL/GenBank/DDBJ databases">
        <title>Positive selection, recombination, and allopatry shape intraspecific diversity of widespread and dominant cyanobacteria.</title>
        <authorList>
            <person name="Wei J."/>
            <person name="Shu W."/>
            <person name="Hu C."/>
        </authorList>
    </citation>
    <scope>NUCLEOTIDE SEQUENCE [LARGE SCALE GENOMIC DNA]</scope>
    <source>
        <strain evidence="4 5">AS-A4</strain>
    </source>
</reference>
<keyword evidence="1" id="KW-0175">Coiled coil</keyword>
<proteinExistence type="predicted"/>
<evidence type="ECO:0000256" key="2">
    <source>
        <dbReference type="SAM" id="MobiDB-lite"/>
    </source>
</evidence>
<evidence type="ECO:0000256" key="3">
    <source>
        <dbReference type="SAM" id="Phobius"/>
    </source>
</evidence>
<feature type="transmembrane region" description="Helical" evidence="3">
    <location>
        <begin position="306"/>
        <end position="327"/>
    </location>
</feature>
<dbReference type="EMBL" id="JAMPLM010000002">
    <property type="protein sequence ID" value="MEP1057401.1"/>
    <property type="molecule type" value="Genomic_DNA"/>
</dbReference>
<keyword evidence="3" id="KW-0472">Membrane</keyword>
<feature type="region of interest" description="Disordered" evidence="2">
    <location>
        <begin position="1"/>
        <end position="24"/>
    </location>
</feature>
<dbReference type="Proteomes" id="UP001476950">
    <property type="component" value="Unassembled WGS sequence"/>
</dbReference>
<feature type="transmembrane region" description="Helical" evidence="3">
    <location>
        <begin position="339"/>
        <end position="363"/>
    </location>
</feature>
<feature type="compositionally biased region" description="Polar residues" evidence="2">
    <location>
        <begin position="8"/>
        <end position="24"/>
    </location>
</feature>
<evidence type="ECO:0000313" key="5">
    <source>
        <dbReference type="Proteomes" id="UP001476950"/>
    </source>
</evidence>
<comment type="caution">
    <text evidence="4">The sequence shown here is derived from an EMBL/GenBank/DDBJ whole genome shotgun (WGS) entry which is preliminary data.</text>
</comment>
<keyword evidence="3" id="KW-1133">Transmembrane helix</keyword>
<organism evidence="4 5">
    <name type="scientific">Stenomitos frigidus AS-A4</name>
    <dbReference type="NCBI Taxonomy" id="2933935"/>
    <lineage>
        <taxon>Bacteria</taxon>
        <taxon>Bacillati</taxon>
        <taxon>Cyanobacteriota</taxon>
        <taxon>Cyanophyceae</taxon>
        <taxon>Leptolyngbyales</taxon>
        <taxon>Leptolyngbyaceae</taxon>
        <taxon>Stenomitos</taxon>
    </lineage>
</organism>
<name>A0ABV0KDU5_9CYAN</name>
<keyword evidence="3" id="KW-0812">Transmembrane</keyword>
<keyword evidence="5" id="KW-1185">Reference proteome</keyword>
<accession>A0ABV0KDU5</accession>
<feature type="coiled-coil region" evidence="1">
    <location>
        <begin position="194"/>
        <end position="225"/>
    </location>
</feature>
<dbReference type="RefSeq" id="WP_190450365.1">
    <property type="nucleotide sequence ID" value="NZ_JAMPLM010000002.1"/>
</dbReference>
<protein>
    <submittedName>
        <fullName evidence="4">Uncharacterized protein</fullName>
    </submittedName>
</protein>
<sequence length="434" mass="48212">MTSHQEETVQQNQTTASDHQNNSRPELKVTVLPAVHTQKFVLENIKQLRERIAKDVREFDQKDLPEDLQTEIPKLAVLLQRIERLVLNTNQAKKLGALNSLTCSLEVALSSLFQKKLTKEFTRQIRLDVEQEVIGYEQPPILGLFVSHFSYIWHTKSVRLSVIYGLSWSFVIMFGGLSSLALMQYAAYNSNAAASKVEASIDEQYQKVEDLKAQLERVRANTTRTPNETATVTQQEAALDYTPAEKDYTPAEKVLVITGLHKRVEEAQKNADVFKSQQAEIMKRNSFFQNVLSNFDTGFSKNLSQILWVAAAGTLGSIVSILIRVIGKSYDQEAYSDRLTPIFIGFFKPVIGASFGVLFLAFIKAGVVSTPLIPDASKPASSALTVEMSDNPETKAGFFLFSVAFIVGFSERLAQDTISKLEGGSSANNKEGKG</sequence>
<feature type="transmembrane region" description="Helical" evidence="3">
    <location>
        <begin position="162"/>
        <end position="187"/>
    </location>
</feature>
<evidence type="ECO:0000256" key="1">
    <source>
        <dbReference type="SAM" id="Coils"/>
    </source>
</evidence>
<gene>
    <name evidence="4" type="ORF">NDI38_03065</name>
</gene>